<evidence type="ECO:0000256" key="5">
    <source>
        <dbReference type="ARBA" id="ARBA00022989"/>
    </source>
</evidence>
<evidence type="ECO:0000256" key="9">
    <source>
        <dbReference type="ARBA" id="ARBA00023264"/>
    </source>
</evidence>
<dbReference type="NCBIfam" id="TIGR00023">
    <property type="entry name" value="glycerol-3-phosphate 1-O-acyltransferase PlsY"/>
    <property type="match status" value="1"/>
</dbReference>
<proteinExistence type="inferred from homology"/>
<dbReference type="GO" id="GO:0008654">
    <property type="term" value="P:phospholipid biosynthetic process"/>
    <property type="evidence" value="ECO:0007669"/>
    <property type="project" value="UniProtKB-UniRule"/>
</dbReference>
<dbReference type="Pfam" id="PF02660">
    <property type="entry name" value="G3P_acyltransf"/>
    <property type="match status" value="1"/>
</dbReference>
<protein>
    <recommendedName>
        <fullName evidence="10">Glycerol-3-phosphate acyltransferase</fullName>
    </recommendedName>
    <alternativeName>
        <fullName evidence="10">Acyl-PO4 G3P acyltransferase</fullName>
    </alternativeName>
    <alternativeName>
        <fullName evidence="10">Acyl-phosphate--glycerol-3-phosphate acyltransferase</fullName>
    </alternativeName>
    <alternativeName>
        <fullName evidence="10">G3P acyltransferase</fullName>
        <shortName evidence="10">GPAT</shortName>
        <ecNumber evidence="10">2.3.1.275</ecNumber>
    </alternativeName>
    <alternativeName>
        <fullName evidence="10">Lysophosphatidic acid synthase</fullName>
        <shortName evidence="10">LPA synthase</shortName>
    </alternativeName>
</protein>
<dbReference type="HAMAP" id="MF_01043">
    <property type="entry name" value="PlsY"/>
    <property type="match status" value="1"/>
</dbReference>
<comment type="subunit">
    <text evidence="10">Probably interacts with PlsX.</text>
</comment>
<dbReference type="GO" id="GO:0043772">
    <property type="term" value="F:acyl-phosphate glycerol-3-phosphate acyltransferase activity"/>
    <property type="evidence" value="ECO:0007669"/>
    <property type="project" value="UniProtKB-UniRule"/>
</dbReference>
<evidence type="ECO:0000256" key="6">
    <source>
        <dbReference type="ARBA" id="ARBA00023098"/>
    </source>
</evidence>
<keyword evidence="5 10" id="KW-1133">Transmembrane helix</keyword>
<keyword evidence="2 10" id="KW-0444">Lipid biosynthesis</keyword>
<dbReference type="UniPathway" id="UPA00085"/>
<dbReference type="GO" id="GO:0005886">
    <property type="term" value="C:plasma membrane"/>
    <property type="evidence" value="ECO:0007669"/>
    <property type="project" value="UniProtKB-SubCell"/>
</dbReference>
<dbReference type="OrthoDB" id="9777124at2"/>
<evidence type="ECO:0000313" key="12">
    <source>
        <dbReference type="Proteomes" id="UP000290602"/>
    </source>
</evidence>
<feature type="transmembrane region" description="Helical" evidence="10">
    <location>
        <begin position="111"/>
        <end position="129"/>
    </location>
</feature>
<keyword evidence="9 10" id="KW-1208">Phospholipid metabolism</keyword>
<feature type="transmembrane region" description="Helical" evidence="10">
    <location>
        <begin position="170"/>
        <end position="203"/>
    </location>
</feature>
<keyword evidence="12" id="KW-1185">Reference proteome</keyword>
<evidence type="ECO:0000256" key="10">
    <source>
        <dbReference type="HAMAP-Rule" id="MF_01043"/>
    </source>
</evidence>
<comment type="pathway">
    <text evidence="10">Lipid metabolism; phospholipid metabolism.</text>
</comment>
<keyword evidence="7 10" id="KW-0472">Membrane</keyword>
<dbReference type="InterPro" id="IPR003811">
    <property type="entry name" value="G3P_acylTferase_PlsY"/>
</dbReference>
<name>A0A4Q0VLW2_9LACO</name>
<dbReference type="EC" id="2.3.1.275" evidence="10"/>
<keyword evidence="11" id="KW-0012">Acyltransferase</keyword>
<evidence type="ECO:0000256" key="1">
    <source>
        <dbReference type="ARBA" id="ARBA00022475"/>
    </source>
</evidence>
<dbReference type="PANTHER" id="PTHR30309:SF0">
    <property type="entry name" value="GLYCEROL-3-PHOSPHATE ACYLTRANSFERASE-RELATED"/>
    <property type="match status" value="1"/>
</dbReference>
<feature type="transmembrane region" description="Helical" evidence="10">
    <location>
        <begin position="141"/>
        <end position="164"/>
    </location>
</feature>
<keyword evidence="1 10" id="KW-1003">Cell membrane</keyword>
<sequence length="233" mass="25344">MLKYKTALIGGGFTPSRYSRAEECVVKLVSLLIVAYLLGAIPNGVWIGKAFFKTDIRQAGSGNIGTTNTYRVLGPYAGTVVMVLDIAKGTVATLLPIWGHVTTGLGHATPLLFGLFAVLGHTVSVFDHFKGGKAVATSAGMLLAYNPLMFGIAAGLWVCLIYWTSMVSLASMIAFTLITLISLFFHDIYLTGIALILTLFIFYRHRSNIRRIRQGTESMVPFGRGFRRRSSKG</sequence>
<evidence type="ECO:0000256" key="3">
    <source>
        <dbReference type="ARBA" id="ARBA00022679"/>
    </source>
</evidence>
<evidence type="ECO:0000313" key="11">
    <source>
        <dbReference type="EMBL" id="RXI79551.1"/>
    </source>
</evidence>
<comment type="function">
    <text evidence="10">Catalyzes the transfer of an acyl group from acyl-phosphate (acyl-PO(4)) to glycerol-3-phosphate (G3P) to form lysophosphatidic acid (LPA). This enzyme utilizes acyl-phosphate as fatty acyl donor, but not acyl-CoA or acyl-ACP.</text>
</comment>
<evidence type="ECO:0000256" key="8">
    <source>
        <dbReference type="ARBA" id="ARBA00023209"/>
    </source>
</evidence>
<dbReference type="AlphaFoldDB" id="A0A4Q0VLW2"/>
<comment type="catalytic activity">
    <reaction evidence="10">
        <text>an acyl phosphate + sn-glycerol 3-phosphate = a 1-acyl-sn-glycero-3-phosphate + phosphate</text>
        <dbReference type="Rhea" id="RHEA:34075"/>
        <dbReference type="ChEBI" id="CHEBI:43474"/>
        <dbReference type="ChEBI" id="CHEBI:57597"/>
        <dbReference type="ChEBI" id="CHEBI:57970"/>
        <dbReference type="ChEBI" id="CHEBI:59918"/>
        <dbReference type="EC" id="2.3.1.275"/>
    </reaction>
</comment>
<keyword evidence="3 10" id="KW-0808">Transferase</keyword>
<keyword evidence="4 10" id="KW-0812">Transmembrane</keyword>
<evidence type="ECO:0000256" key="2">
    <source>
        <dbReference type="ARBA" id="ARBA00022516"/>
    </source>
</evidence>
<comment type="similarity">
    <text evidence="10">Belongs to the PlsY family.</text>
</comment>
<keyword evidence="8 10" id="KW-0594">Phospholipid biosynthesis</keyword>
<accession>A0A4Q0VLW2</accession>
<dbReference type="EMBL" id="QXIL01000003">
    <property type="protein sequence ID" value="RXI79551.1"/>
    <property type="molecule type" value="Genomic_DNA"/>
</dbReference>
<comment type="subcellular location">
    <subcellularLocation>
        <location evidence="10">Cell membrane</location>
        <topology evidence="10">Multi-pass membrane protein</topology>
    </subcellularLocation>
</comment>
<comment type="caution">
    <text evidence="11">The sequence shown here is derived from an EMBL/GenBank/DDBJ whole genome shotgun (WGS) entry which is preliminary data.</text>
</comment>
<organism evidence="11 12">
    <name type="scientific">Levilactobacillus suantsaii</name>
    <dbReference type="NCBI Taxonomy" id="2292255"/>
    <lineage>
        <taxon>Bacteria</taxon>
        <taxon>Bacillati</taxon>
        <taxon>Bacillota</taxon>
        <taxon>Bacilli</taxon>
        <taxon>Lactobacillales</taxon>
        <taxon>Lactobacillaceae</taxon>
        <taxon>Levilactobacillus</taxon>
    </lineage>
</organism>
<dbReference type="Proteomes" id="UP000290602">
    <property type="component" value="Unassembled WGS sequence"/>
</dbReference>
<feature type="transmembrane region" description="Helical" evidence="10">
    <location>
        <begin position="73"/>
        <end position="99"/>
    </location>
</feature>
<gene>
    <name evidence="10" type="primary">plsY</name>
    <name evidence="11" type="ORF">DXH47_02165</name>
</gene>
<dbReference type="SMART" id="SM01207">
    <property type="entry name" value="G3P_acyltransf"/>
    <property type="match status" value="1"/>
</dbReference>
<evidence type="ECO:0000256" key="4">
    <source>
        <dbReference type="ARBA" id="ARBA00022692"/>
    </source>
</evidence>
<feature type="transmembrane region" description="Helical" evidence="10">
    <location>
        <begin position="31"/>
        <end position="52"/>
    </location>
</feature>
<dbReference type="PANTHER" id="PTHR30309">
    <property type="entry name" value="INNER MEMBRANE PROTEIN YGIH"/>
    <property type="match status" value="1"/>
</dbReference>
<reference evidence="11 12" key="1">
    <citation type="submission" date="2018-08" db="EMBL/GenBank/DDBJ databases">
        <title>Lactobacillus suantsai sp. nov., isolated from traditional fermented suan-tsai in Taiwan.</title>
        <authorList>
            <person name="Huang C.-H."/>
        </authorList>
    </citation>
    <scope>NUCLEOTIDE SEQUENCE [LARGE SCALE GENOMIC DNA]</scope>
    <source>
        <strain evidence="11 12">BCRC 12945</strain>
    </source>
</reference>
<evidence type="ECO:0000256" key="7">
    <source>
        <dbReference type="ARBA" id="ARBA00023136"/>
    </source>
</evidence>
<keyword evidence="6 10" id="KW-0443">Lipid metabolism</keyword>